<dbReference type="Proteomes" id="UP001060085">
    <property type="component" value="Linkage Group LG02"/>
</dbReference>
<evidence type="ECO:0000313" key="1">
    <source>
        <dbReference type="EMBL" id="KAI5676221.1"/>
    </source>
</evidence>
<evidence type="ECO:0000313" key="2">
    <source>
        <dbReference type="Proteomes" id="UP001060085"/>
    </source>
</evidence>
<sequence>MATFMFQKFKKYCNCYSIVLSFSVFLYLNSNTTEAKYVQIAPNLGLPTFDAGGDLNEGDTKVDDIDLYGTISSKFQLDLYLGKFIKVAMMTMKMIKMRGSPLTFKVELLNSTWMKIYLNSIHFLV</sequence>
<reference evidence="2" key="1">
    <citation type="journal article" date="2023" name="Nat. Plants">
        <title>Single-cell RNA sequencing provides a high-resolution roadmap for understanding the multicellular compartmentation of specialized metabolism.</title>
        <authorList>
            <person name="Sun S."/>
            <person name="Shen X."/>
            <person name="Li Y."/>
            <person name="Li Y."/>
            <person name="Wang S."/>
            <person name="Li R."/>
            <person name="Zhang H."/>
            <person name="Shen G."/>
            <person name="Guo B."/>
            <person name="Wei J."/>
            <person name="Xu J."/>
            <person name="St-Pierre B."/>
            <person name="Chen S."/>
            <person name="Sun C."/>
        </authorList>
    </citation>
    <scope>NUCLEOTIDE SEQUENCE [LARGE SCALE GENOMIC DNA]</scope>
</reference>
<protein>
    <submittedName>
        <fullName evidence="1">Uncharacterized protein</fullName>
    </submittedName>
</protein>
<proteinExistence type="predicted"/>
<comment type="caution">
    <text evidence="1">The sequence shown here is derived from an EMBL/GenBank/DDBJ whole genome shotgun (WGS) entry which is preliminary data.</text>
</comment>
<name>A0ACC0BUA4_CATRO</name>
<dbReference type="EMBL" id="CM044702">
    <property type="protein sequence ID" value="KAI5676221.1"/>
    <property type="molecule type" value="Genomic_DNA"/>
</dbReference>
<keyword evidence="2" id="KW-1185">Reference proteome</keyword>
<accession>A0ACC0BUA4</accession>
<gene>
    <name evidence="1" type="ORF">M9H77_07171</name>
</gene>
<organism evidence="1 2">
    <name type="scientific">Catharanthus roseus</name>
    <name type="common">Madagascar periwinkle</name>
    <name type="synonym">Vinca rosea</name>
    <dbReference type="NCBI Taxonomy" id="4058"/>
    <lineage>
        <taxon>Eukaryota</taxon>
        <taxon>Viridiplantae</taxon>
        <taxon>Streptophyta</taxon>
        <taxon>Embryophyta</taxon>
        <taxon>Tracheophyta</taxon>
        <taxon>Spermatophyta</taxon>
        <taxon>Magnoliopsida</taxon>
        <taxon>eudicotyledons</taxon>
        <taxon>Gunneridae</taxon>
        <taxon>Pentapetalae</taxon>
        <taxon>asterids</taxon>
        <taxon>lamiids</taxon>
        <taxon>Gentianales</taxon>
        <taxon>Apocynaceae</taxon>
        <taxon>Rauvolfioideae</taxon>
        <taxon>Vinceae</taxon>
        <taxon>Catharanthinae</taxon>
        <taxon>Catharanthus</taxon>
    </lineage>
</organism>